<evidence type="ECO:0000313" key="1">
    <source>
        <dbReference type="EMBL" id="OBS01886.1"/>
    </source>
</evidence>
<gene>
    <name evidence="1" type="ORF">A9W98_18055</name>
</gene>
<reference evidence="1 2" key="1">
    <citation type="submission" date="2016-06" db="EMBL/GenBank/DDBJ databases">
        <authorList>
            <person name="Kjaerup R.B."/>
            <person name="Dalgaard T.S."/>
            <person name="Juul-Madsen H.R."/>
        </authorList>
    </citation>
    <scope>NUCLEOTIDE SEQUENCE [LARGE SCALE GENOMIC DNA]</scope>
    <source>
        <strain evidence="1 2">1245752.6</strain>
    </source>
</reference>
<evidence type="ECO:0000313" key="2">
    <source>
        <dbReference type="Proteomes" id="UP000093757"/>
    </source>
</evidence>
<dbReference type="AlphaFoldDB" id="A0A1A6BHW2"/>
<name>A0A1A6BHW2_MYCGO</name>
<sequence>MGHNLCNGAYCAFVAEQDLPRATTGDEKVAQLRRLQRRLDRALGAIAQGDTDAVDDVAAILRTLVGRGKGNDLIRRTRAVMNLKWPLLFVGPEAKDTGVRLSAGSIPARLKMPEGDCRWVRLDEWTQALAVVIDEGHGQRKATWEKLIEDYANTFGSHASQSIPRMLDATARMHAVELNLGQYMIHCAGLGIADAVAQMLDEFEGKAVVKGQLLQDRLTPLYGLIIGAGPAPESEVRIDDRGISERTHVIKMHLYPHQWQRVFVEPDPENDRTIVAFDIHDAGTPDWWPE</sequence>
<organism evidence="1 2">
    <name type="scientific">Mycobacterium gordonae</name>
    <dbReference type="NCBI Taxonomy" id="1778"/>
    <lineage>
        <taxon>Bacteria</taxon>
        <taxon>Bacillati</taxon>
        <taxon>Actinomycetota</taxon>
        <taxon>Actinomycetes</taxon>
        <taxon>Mycobacteriales</taxon>
        <taxon>Mycobacteriaceae</taxon>
        <taxon>Mycobacterium</taxon>
    </lineage>
</organism>
<proteinExistence type="predicted"/>
<dbReference type="EMBL" id="MAEM01000243">
    <property type="protein sequence ID" value="OBS01886.1"/>
    <property type="molecule type" value="Genomic_DNA"/>
</dbReference>
<comment type="caution">
    <text evidence="1">The sequence shown here is derived from an EMBL/GenBank/DDBJ whole genome shotgun (WGS) entry which is preliminary data.</text>
</comment>
<protein>
    <submittedName>
        <fullName evidence="1">Uncharacterized protein</fullName>
    </submittedName>
</protein>
<dbReference type="Proteomes" id="UP000093757">
    <property type="component" value="Unassembled WGS sequence"/>
</dbReference>
<accession>A0A1A6BHW2</accession>